<evidence type="ECO:0000313" key="2">
    <source>
        <dbReference type="EMBL" id="PIU33277.1"/>
    </source>
</evidence>
<dbReference type="EMBL" id="PEXA01000029">
    <property type="protein sequence ID" value="PIU33277.1"/>
    <property type="molecule type" value="Genomic_DNA"/>
</dbReference>
<reference evidence="3" key="1">
    <citation type="submission" date="2017-09" db="EMBL/GenBank/DDBJ databases">
        <title>Depth-based differentiation of microbial function through sediment-hosted aquifers and enrichment of novel symbionts in the deep terrestrial subsurface.</title>
        <authorList>
            <person name="Probst A.J."/>
            <person name="Ladd B."/>
            <person name="Jarett J.K."/>
            <person name="Geller-Mcgrath D.E."/>
            <person name="Sieber C.M.K."/>
            <person name="Emerson J.B."/>
            <person name="Anantharaman K."/>
            <person name="Thomas B.C."/>
            <person name="Malmstrom R."/>
            <person name="Stieglmeier M."/>
            <person name="Klingl A."/>
            <person name="Woyke T."/>
            <person name="Ryan C.M."/>
            <person name="Banfield J.F."/>
        </authorList>
    </citation>
    <scope>NUCLEOTIDE SEQUENCE [LARGE SCALE GENOMIC DNA]</scope>
</reference>
<proteinExistence type="predicted"/>
<dbReference type="Proteomes" id="UP000229559">
    <property type="component" value="Unassembled WGS sequence"/>
</dbReference>
<evidence type="ECO:0000259" key="1">
    <source>
        <dbReference type="PROSITE" id="PS50887"/>
    </source>
</evidence>
<dbReference type="Gene3D" id="3.30.70.270">
    <property type="match status" value="1"/>
</dbReference>
<gene>
    <name evidence="2" type="ORF">COT04_00905</name>
</gene>
<dbReference type="PANTHER" id="PTHR45138">
    <property type="entry name" value="REGULATORY COMPONENTS OF SENSORY TRANSDUCTION SYSTEM"/>
    <property type="match status" value="1"/>
</dbReference>
<comment type="caution">
    <text evidence="2">The sequence shown here is derived from an EMBL/GenBank/DDBJ whole genome shotgun (WGS) entry which is preliminary data.</text>
</comment>
<dbReference type="NCBIfam" id="TIGR00254">
    <property type="entry name" value="GGDEF"/>
    <property type="match status" value="1"/>
</dbReference>
<evidence type="ECO:0000313" key="3">
    <source>
        <dbReference type="Proteomes" id="UP000229559"/>
    </source>
</evidence>
<dbReference type="InterPro" id="IPR029787">
    <property type="entry name" value="Nucleotide_cyclase"/>
</dbReference>
<organism evidence="2 3">
    <name type="scientific">Candidatus Shapirobacteria bacterium CG07_land_8_20_14_0_80_39_12</name>
    <dbReference type="NCBI Taxonomy" id="1974480"/>
    <lineage>
        <taxon>Bacteria</taxon>
        <taxon>Candidatus Shapironibacteriota</taxon>
    </lineage>
</organism>
<dbReference type="GO" id="GO:0052621">
    <property type="term" value="F:diguanylate cyclase activity"/>
    <property type="evidence" value="ECO:0007669"/>
    <property type="project" value="TreeGrafter"/>
</dbReference>
<dbReference type="InterPro" id="IPR043128">
    <property type="entry name" value="Rev_trsase/Diguanyl_cyclase"/>
</dbReference>
<dbReference type="Pfam" id="PF00990">
    <property type="entry name" value="GGDEF"/>
    <property type="match status" value="1"/>
</dbReference>
<dbReference type="SMART" id="SM00267">
    <property type="entry name" value="GGDEF"/>
    <property type="match status" value="1"/>
</dbReference>
<dbReference type="InterPro" id="IPR050469">
    <property type="entry name" value="Diguanylate_Cyclase"/>
</dbReference>
<dbReference type="SUPFAM" id="SSF55073">
    <property type="entry name" value="Nucleotide cyclase"/>
    <property type="match status" value="1"/>
</dbReference>
<accession>A0A2M6YQ80</accession>
<dbReference type="AlphaFoldDB" id="A0A2M6YQ80"/>
<protein>
    <recommendedName>
        <fullName evidence="1">GGDEF domain-containing protein</fullName>
    </recommendedName>
</protein>
<dbReference type="InterPro" id="IPR000160">
    <property type="entry name" value="GGDEF_dom"/>
</dbReference>
<dbReference type="PANTHER" id="PTHR45138:SF9">
    <property type="entry name" value="DIGUANYLATE CYCLASE DGCM-RELATED"/>
    <property type="match status" value="1"/>
</dbReference>
<dbReference type="CDD" id="cd01949">
    <property type="entry name" value="GGDEF"/>
    <property type="match status" value="1"/>
</dbReference>
<feature type="domain" description="GGDEF" evidence="1">
    <location>
        <begin position="118"/>
        <end position="245"/>
    </location>
</feature>
<name>A0A2M6YQ80_9BACT</name>
<sequence length="245" mass="28452">MTEIKETDLDKDLTQLPPSKLARNLITYTQDFGEAIEPGHDEEYTKRHKVWSEYYLPALLGMVKSGEMSDEIFCSVLATLLYKQEYERDRDPLTGLYDRRGFARQTEELMAESKRLNLPLTLAYIDFDNFKPLNDKYGHKAGDDFLKVFASIAQTTRKDDVWSRFGGDEFVSLLPHTDEKNAGIIMERIEDKLNKFVKKSKINLEKPLTFTYGLQQWDKKQDADDFINAADQKLKLLKEAKQKYG</sequence>
<dbReference type="PROSITE" id="PS50887">
    <property type="entry name" value="GGDEF"/>
    <property type="match status" value="1"/>
</dbReference>